<keyword evidence="1" id="KW-0812">Transmembrane</keyword>
<gene>
    <name evidence="2" type="ORF">Gocc_2134</name>
</gene>
<dbReference type="EMBL" id="QQZY01000005">
    <property type="protein sequence ID" value="RDI74037.1"/>
    <property type="molecule type" value="Genomic_DNA"/>
</dbReference>
<reference evidence="3" key="2">
    <citation type="journal article" date="2019" name="MicrobiologyOpen">
        <title>High-quality draft genome sequence of Gaiella occulta isolated from a 150 meter deep mineral water borehole and comparison with the genome sequences of other deep-branching lineages of the phylum Actinobacteria.</title>
        <authorList>
            <person name="Severino R."/>
            <person name="Froufe H.J.C."/>
            <person name="Barroso C."/>
            <person name="Albuquerque L."/>
            <person name="Lobo-da-Cunha A."/>
            <person name="da Costa M.S."/>
            <person name="Egas C."/>
        </authorList>
    </citation>
    <scope>NUCLEOTIDE SEQUENCE [LARGE SCALE GENOMIC DNA]</scope>
    <source>
        <strain evidence="3">F2-233</strain>
    </source>
</reference>
<sequence>MQDVLNAVAVRLQNAWFQVREEERGQGLVEYALIIAIVSLGAIAALTFLKGTITGLFSKAGSTINGVTVGAP</sequence>
<keyword evidence="3" id="KW-1185">Reference proteome</keyword>
<dbReference type="RefSeq" id="WP_220150574.1">
    <property type="nucleotide sequence ID" value="NZ_QQZY01000005.1"/>
</dbReference>
<protein>
    <submittedName>
        <fullName evidence="2">Flp pilus assembly protein pilin Flp</fullName>
    </submittedName>
</protein>
<dbReference type="Proteomes" id="UP000254134">
    <property type="component" value="Unassembled WGS sequence"/>
</dbReference>
<feature type="transmembrane region" description="Helical" evidence="1">
    <location>
        <begin position="31"/>
        <end position="49"/>
    </location>
</feature>
<evidence type="ECO:0000256" key="1">
    <source>
        <dbReference type="SAM" id="Phobius"/>
    </source>
</evidence>
<organism evidence="2 3">
    <name type="scientific">Gaiella occulta</name>
    <dbReference type="NCBI Taxonomy" id="1002870"/>
    <lineage>
        <taxon>Bacteria</taxon>
        <taxon>Bacillati</taxon>
        <taxon>Actinomycetota</taxon>
        <taxon>Thermoleophilia</taxon>
        <taxon>Gaiellales</taxon>
        <taxon>Gaiellaceae</taxon>
        <taxon>Gaiella</taxon>
    </lineage>
</organism>
<dbReference type="AlphaFoldDB" id="A0A7M2YX31"/>
<keyword evidence="1" id="KW-1133">Transmembrane helix</keyword>
<evidence type="ECO:0000313" key="3">
    <source>
        <dbReference type="Proteomes" id="UP000254134"/>
    </source>
</evidence>
<accession>A0A7M2YX31</accession>
<evidence type="ECO:0000313" key="2">
    <source>
        <dbReference type="EMBL" id="RDI74037.1"/>
    </source>
</evidence>
<name>A0A7M2YX31_9ACTN</name>
<reference evidence="2 3" key="1">
    <citation type="submission" date="2018-07" db="EMBL/GenBank/DDBJ databases">
        <title>High-quality-draft genome sequence of Gaiella occulta.</title>
        <authorList>
            <person name="Severino R."/>
            <person name="Froufe H.J.C."/>
            <person name="Rainey F.A."/>
            <person name="Barroso C."/>
            <person name="Albuquerque L."/>
            <person name="Lobo-Da-Cunha A."/>
            <person name="Da Costa M.S."/>
            <person name="Egas C."/>
        </authorList>
    </citation>
    <scope>NUCLEOTIDE SEQUENCE [LARGE SCALE GENOMIC DNA]</scope>
    <source>
        <strain evidence="2 3">F2-233</strain>
    </source>
</reference>
<proteinExistence type="predicted"/>
<keyword evidence="1" id="KW-0472">Membrane</keyword>
<comment type="caution">
    <text evidence="2">The sequence shown here is derived from an EMBL/GenBank/DDBJ whole genome shotgun (WGS) entry which is preliminary data.</text>
</comment>